<dbReference type="PANTHER" id="PTHR11575">
    <property type="entry name" value="5'-NUCLEOTIDASE-RELATED"/>
    <property type="match status" value="1"/>
</dbReference>
<feature type="region of interest" description="Disordered" evidence="3">
    <location>
        <begin position="52"/>
        <end position="83"/>
    </location>
</feature>
<evidence type="ECO:0000256" key="3">
    <source>
        <dbReference type="SAM" id="MobiDB-lite"/>
    </source>
</evidence>
<keyword evidence="6" id="KW-1185">Reference proteome</keyword>
<sequence>MTDIGSSLLLPLAAVAVLLSWTTAGGARRLHQPTVLHTNDVHGRFEQIHQERHSMHRQGSQRQRVRRGHCEAEGTDNFAGGRGPLATPVKQTIDSGANVLFLNSGDYYQGSIWFYILGPPIVVDAVNYLKHDAMVRLPVARMAFFHNAVDQK</sequence>
<accession>A0A9J6H5V9</accession>
<gene>
    <name evidence="5" type="ORF">HPB48_019784</name>
</gene>
<comment type="catalytic activity">
    <reaction evidence="1">
        <text>a ribonucleoside 5'-phosphate + H2O = a ribonucleoside + phosphate</text>
        <dbReference type="Rhea" id="RHEA:12484"/>
        <dbReference type="ChEBI" id="CHEBI:15377"/>
        <dbReference type="ChEBI" id="CHEBI:18254"/>
        <dbReference type="ChEBI" id="CHEBI:43474"/>
        <dbReference type="ChEBI" id="CHEBI:58043"/>
        <dbReference type="EC" id="3.1.3.5"/>
    </reaction>
</comment>
<evidence type="ECO:0000256" key="4">
    <source>
        <dbReference type="SAM" id="SignalP"/>
    </source>
</evidence>
<dbReference type="EC" id="3.1.3.5" evidence="2"/>
<evidence type="ECO:0000256" key="2">
    <source>
        <dbReference type="ARBA" id="ARBA00012643"/>
    </source>
</evidence>
<dbReference type="PANTHER" id="PTHR11575:SF24">
    <property type="entry name" value="5'-NUCLEOTIDASE"/>
    <property type="match status" value="1"/>
</dbReference>
<dbReference type="GO" id="GO:0008253">
    <property type="term" value="F:5'-nucleotidase activity"/>
    <property type="evidence" value="ECO:0007669"/>
    <property type="project" value="UniProtKB-EC"/>
</dbReference>
<proteinExistence type="predicted"/>
<dbReference type="GO" id="GO:0005886">
    <property type="term" value="C:plasma membrane"/>
    <property type="evidence" value="ECO:0007669"/>
    <property type="project" value="TreeGrafter"/>
</dbReference>
<reference evidence="5 6" key="1">
    <citation type="journal article" date="2020" name="Cell">
        <title>Large-Scale Comparative Analyses of Tick Genomes Elucidate Their Genetic Diversity and Vector Capacities.</title>
        <authorList>
            <consortium name="Tick Genome and Microbiome Consortium (TIGMIC)"/>
            <person name="Jia N."/>
            <person name="Wang J."/>
            <person name="Shi W."/>
            <person name="Du L."/>
            <person name="Sun Y."/>
            <person name="Zhan W."/>
            <person name="Jiang J.F."/>
            <person name="Wang Q."/>
            <person name="Zhang B."/>
            <person name="Ji P."/>
            <person name="Bell-Sakyi L."/>
            <person name="Cui X.M."/>
            <person name="Yuan T.T."/>
            <person name="Jiang B.G."/>
            <person name="Yang W.F."/>
            <person name="Lam T.T."/>
            <person name="Chang Q.C."/>
            <person name="Ding S.J."/>
            <person name="Wang X.J."/>
            <person name="Zhu J.G."/>
            <person name="Ruan X.D."/>
            <person name="Zhao L."/>
            <person name="Wei J.T."/>
            <person name="Ye R.Z."/>
            <person name="Que T.C."/>
            <person name="Du C.H."/>
            <person name="Zhou Y.H."/>
            <person name="Cheng J.X."/>
            <person name="Dai P.F."/>
            <person name="Guo W.B."/>
            <person name="Han X.H."/>
            <person name="Huang E.J."/>
            <person name="Li L.F."/>
            <person name="Wei W."/>
            <person name="Gao Y.C."/>
            <person name="Liu J.Z."/>
            <person name="Shao H.Z."/>
            <person name="Wang X."/>
            <person name="Wang C.C."/>
            <person name="Yang T.C."/>
            <person name="Huo Q.B."/>
            <person name="Li W."/>
            <person name="Chen H.Y."/>
            <person name="Chen S.E."/>
            <person name="Zhou L.G."/>
            <person name="Ni X.B."/>
            <person name="Tian J.H."/>
            <person name="Sheng Y."/>
            <person name="Liu T."/>
            <person name="Pan Y.S."/>
            <person name="Xia L.Y."/>
            <person name="Li J."/>
            <person name="Zhao F."/>
            <person name="Cao W.C."/>
        </authorList>
    </citation>
    <scope>NUCLEOTIDE SEQUENCE [LARGE SCALE GENOMIC DNA]</scope>
    <source>
        <strain evidence="5">HaeL-2018</strain>
    </source>
</reference>
<dbReference type="SUPFAM" id="SSF56300">
    <property type="entry name" value="Metallo-dependent phosphatases"/>
    <property type="match status" value="1"/>
</dbReference>
<dbReference type="Gene3D" id="3.60.21.10">
    <property type="match status" value="1"/>
</dbReference>
<evidence type="ECO:0000256" key="1">
    <source>
        <dbReference type="ARBA" id="ARBA00000815"/>
    </source>
</evidence>
<dbReference type="EMBL" id="JABSTR010000011">
    <property type="protein sequence ID" value="KAH9382199.1"/>
    <property type="molecule type" value="Genomic_DNA"/>
</dbReference>
<dbReference type="Proteomes" id="UP000821853">
    <property type="component" value="Chromosome 9"/>
</dbReference>
<name>A0A9J6H5V9_HAELO</name>
<organism evidence="5 6">
    <name type="scientific">Haemaphysalis longicornis</name>
    <name type="common">Bush tick</name>
    <dbReference type="NCBI Taxonomy" id="44386"/>
    <lineage>
        <taxon>Eukaryota</taxon>
        <taxon>Metazoa</taxon>
        <taxon>Ecdysozoa</taxon>
        <taxon>Arthropoda</taxon>
        <taxon>Chelicerata</taxon>
        <taxon>Arachnida</taxon>
        <taxon>Acari</taxon>
        <taxon>Parasitiformes</taxon>
        <taxon>Ixodida</taxon>
        <taxon>Ixodoidea</taxon>
        <taxon>Ixodidae</taxon>
        <taxon>Haemaphysalinae</taxon>
        <taxon>Haemaphysalis</taxon>
    </lineage>
</organism>
<protein>
    <recommendedName>
        <fullName evidence="2">5'-nucleotidase</fullName>
        <ecNumber evidence="2">3.1.3.5</ecNumber>
    </recommendedName>
</protein>
<dbReference type="InterPro" id="IPR029052">
    <property type="entry name" value="Metallo-depent_PP-like"/>
</dbReference>
<feature type="signal peptide" evidence="4">
    <location>
        <begin position="1"/>
        <end position="27"/>
    </location>
</feature>
<dbReference type="AlphaFoldDB" id="A0A9J6H5V9"/>
<dbReference type="OMA" id="MAFFHNA"/>
<evidence type="ECO:0000313" key="5">
    <source>
        <dbReference type="EMBL" id="KAH9382199.1"/>
    </source>
</evidence>
<dbReference type="GO" id="GO:0006196">
    <property type="term" value="P:AMP catabolic process"/>
    <property type="evidence" value="ECO:0007669"/>
    <property type="project" value="TreeGrafter"/>
</dbReference>
<feature type="chain" id="PRO_5039944654" description="5'-nucleotidase" evidence="4">
    <location>
        <begin position="28"/>
        <end position="152"/>
    </location>
</feature>
<dbReference type="VEuPathDB" id="VectorBase:HLOH_065127"/>
<comment type="caution">
    <text evidence="5">The sequence shown here is derived from an EMBL/GenBank/DDBJ whole genome shotgun (WGS) entry which is preliminary data.</text>
</comment>
<dbReference type="InterPro" id="IPR006179">
    <property type="entry name" value="5_nucleotidase/apyrase"/>
</dbReference>
<dbReference type="OrthoDB" id="7722975at2759"/>
<evidence type="ECO:0000313" key="6">
    <source>
        <dbReference type="Proteomes" id="UP000821853"/>
    </source>
</evidence>
<keyword evidence="4" id="KW-0732">Signal</keyword>